<keyword evidence="1 5" id="KW-0489">Methyltransferase</keyword>
<evidence type="ECO:0000256" key="2">
    <source>
        <dbReference type="ARBA" id="ARBA00022679"/>
    </source>
</evidence>
<comment type="caution">
    <text evidence="5">The sequence shown here is derived from an EMBL/GenBank/DDBJ whole genome shotgun (WGS) entry which is preliminary data.</text>
</comment>
<reference evidence="5 6" key="1">
    <citation type="journal article" date="2019" name="Int. J. Syst. Evol. Microbiol.">
        <title>The Global Catalogue of Microorganisms (GCM) 10K type strain sequencing project: providing services to taxonomists for standard genome sequencing and annotation.</title>
        <authorList>
            <consortium name="The Broad Institute Genomics Platform"/>
            <consortium name="The Broad Institute Genome Sequencing Center for Infectious Disease"/>
            <person name="Wu L."/>
            <person name="Ma J."/>
        </authorList>
    </citation>
    <scope>NUCLEOTIDE SEQUENCE [LARGE SCALE GENOMIC DNA]</scope>
    <source>
        <strain evidence="5 6">JCM 14326</strain>
    </source>
</reference>
<protein>
    <submittedName>
        <fullName evidence="5">RNA methyltransferase</fullName>
    </submittedName>
</protein>
<evidence type="ECO:0000259" key="3">
    <source>
        <dbReference type="Pfam" id="PF00588"/>
    </source>
</evidence>
<keyword evidence="2" id="KW-0808">Transferase</keyword>
<keyword evidence="6" id="KW-1185">Reference proteome</keyword>
<dbReference type="Gene3D" id="3.40.1280.10">
    <property type="match status" value="1"/>
</dbReference>
<dbReference type="InterPro" id="IPR051259">
    <property type="entry name" value="rRNA_Methyltransferase"/>
</dbReference>
<accession>A0ABN2NK27</accession>
<dbReference type="PANTHER" id="PTHR43191">
    <property type="entry name" value="RRNA METHYLTRANSFERASE 3"/>
    <property type="match status" value="1"/>
</dbReference>
<dbReference type="Proteomes" id="UP001501094">
    <property type="component" value="Unassembled WGS sequence"/>
</dbReference>
<proteinExistence type="predicted"/>
<dbReference type="Gene3D" id="3.30.1330.30">
    <property type="match status" value="1"/>
</dbReference>
<gene>
    <name evidence="5" type="ORF">GCM10009751_29310</name>
</gene>
<dbReference type="Pfam" id="PF04705">
    <property type="entry name" value="TSNR_N"/>
    <property type="match status" value="1"/>
</dbReference>
<dbReference type="InterPro" id="IPR029064">
    <property type="entry name" value="Ribosomal_eL30-like_sf"/>
</dbReference>
<evidence type="ECO:0000259" key="4">
    <source>
        <dbReference type="Pfam" id="PF04705"/>
    </source>
</evidence>
<name>A0ABN2NK27_9MICO</name>
<dbReference type="GO" id="GO:0008168">
    <property type="term" value="F:methyltransferase activity"/>
    <property type="evidence" value="ECO:0007669"/>
    <property type="project" value="UniProtKB-KW"/>
</dbReference>
<dbReference type="PANTHER" id="PTHR43191:SF2">
    <property type="entry name" value="RRNA METHYLTRANSFERASE 3, MITOCHONDRIAL"/>
    <property type="match status" value="1"/>
</dbReference>
<dbReference type="EMBL" id="BAAANL010000006">
    <property type="protein sequence ID" value="GAA1868834.1"/>
    <property type="molecule type" value="Genomic_DNA"/>
</dbReference>
<organism evidence="5 6">
    <name type="scientific">Myceligenerans crystallogenes</name>
    <dbReference type="NCBI Taxonomy" id="316335"/>
    <lineage>
        <taxon>Bacteria</taxon>
        <taxon>Bacillati</taxon>
        <taxon>Actinomycetota</taxon>
        <taxon>Actinomycetes</taxon>
        <taxon>Micrococcales</taxon>
        <taxon>Promicromonosporaceae</taxon>
        <taxon>Myceligenerans</taxon>
    </lineage>
</organism>
<dbReference type="Pfam" id="PF00588">
    <property type="entry name" value="SpoU_methylase"/>
    <property type="match status" value="1"/>
</dbReference>
<dbReference type="InterPro" id="IPR029028">
    <property type="entry name" value="Alpha/beta_knot_MTases"/>
</dbReference>
<dbReference type="InterPro" id="IPR029026">
    <property type="entry name" value="tRNA_m1G_MTases_N"/>
</dbReference>
<evidence type="ECO:0000256" key="1">
    <source>
        <dbReference type="ARBA" id="ARBA00022603"/>
    </source>
</evidence>
<feature type="domain" description="tRNA/rRNA methyltransferase SpoU type" evidence="3">
    <location>
        <begin position="120"/>
        <end position="258"/>
    </location>
</feature>
<evidence type="ECO:0000313" key="6">
    <source>
        <dbReference type="Proteomes" id="UP001501094"/>
    </source>
</evidence>
<dbReference type="RefSeq" id="WP_344104236.1">
    <property type="nucleotide sequence ID" value="NZ_BAAANL010000006.1"/>
</dbReference>
<evidence type="ECO:0000313" key="5">
    <source>
        <dbReference type="EMBL" id="GAA1868834.1"/>
    </source>
</evidence>
<dbReference type="SUPFAM" id="SSF75217">
    <property type="entry name" value="alpha/beta knot"/>
    <property type="match status" value="1"/>
</dbReference>
<dbReference type="InterPro" id="IPR001537">
    <property type="entry name" value="SpoU_MeTrfase"/>
</dbReference>
<feature type="domain" description="Thiostrepton-resistance methylase N-terminal" evidence="4">
    <location>
        <begin position="7"/>
        <end position="115"/>
    </location>
</feature>
<dbReference type="InterPro" id="IPR006795">
    <property type="entry name" value="Thiostrepton-R_Mease_TSNR_N"/>
</dbReference>
<dbReference type="GO" id="GO:0032259">
    <property type="term" value="P:methylation"/>
    <property type="evidence" value="ECO:0007669"/>
    <property type="project" value="UniProtKB-KW"/>
</dbReference>
<sequence length="267" mass="27719">MTDDPRLIDSPSDPEVQRVLDVSRRSKAATRSLFIEDVEPVQHAVRAGLRFTGVYALESAELPGELLAAIAAQDVPFARVTSGVVSQMFKGDRRPPEMFAIARTPPAATLDDVARRPGDVVVLDGAKIVGNIGAIIRSAYGLGAAGVVLVGSDLDSVLDRRVVRASRGYVFSLPVVLATPEEARGFLVGGPRAVALDAGGELGLADLTALPERLALVLGGEKTGHAGHLVNDAADIVSIPMHPEAESLNVSVVAGIALAARTGSNLA</sequence>